<dbReference type="EMBL" id="SAYU02000014">
    <property type="protein sequence ID" value="NHA67685.1"/>
    <property type="molecule type" value="Genomic_DNA"/>
</dbReference>
<dbReference type="RefSeq" id="WP_165566363.1">
    <property type="nucleotide sequence ID" value="NZ_SAYU02000014.1"/>
</dbReference>
<reference evidence="2" key="1">
    <citation type="submission" date="2020-03" db="EMBL/GenBank/DDBJ databases">
        <title>Phycicoccus flavus sp. nov., a novel endophytic actinobacterium isolated from branch of Kandelia candel.</title>
        <authorList>
            <person name="Tuo L."/>
        </authorList>
    </citation>
    <scope>NUCLEOTIDE SEQUENCE</scope>
    <source>
        <strain evidence="2">CMS6Z-2</strain>
    </source>
</reference>
<dbReference type="PANTHER" id="PTHR38695:SF1">
    <property type="entry name" value="AMINO ACID PERMEASE_ SLC12A DOMAIN-CONTAINING PROTEIN"/>
    <property type="match status" value="1"/>
</dbReference>
<sequence>MVADVPLPTRAGVRPRTTTCLPHSQLDQQPEDDGVLTAVLDRAGSWPHVGRQPSRIAVPGSRALVVTSEGDVGPPEAFMVGREFCHGHAGGDHSLHVTLPVEVARAATLAGWAEPHYLVHEGQAPPTVVMLYAPRDDEEQSVVRGLVRRSYEFALTGE</sequence>
<evidence type="ECO:0000313" key="2">
    <source>
        <dbReference type="EMBL" id="NHA67685.1"/>
    </source>
</evidence>
<name>A0A8T6R4G6_9MICO</name>
<organism evidence="2 3">
    <name type="scientific">Phycicoccus flavus</name>
    <dbReference type="NCBI Taxonomy" id="2502783"/>
    <lineage>
        <taxon>Bacteria</taxon>
        <taxon>Bacillati</taxon>
        <taxon>Actinomycetota</taxon>
        <taxon>Actinomycetes</taxon>
        <taxon>Micrococcales</taxon>
        <taxon>Intrasporangiaceae</taxon>
        <taxon>Phycicoccus</taxon>
    </lineage>
</organism>
<dbReference type="InterPro" id="IPR040841">
    <property type="entry name" value="Luciferase_dom"/>
</dbReference>
<evidence type="ECO:0000259" key="1">
    <source>
        <dbReference type="Pfam" id="PF17648"/>
    </source>
</evidence>
<proteinExistence type="predicted"/>
<dbReference type="Proteomes" id="UP000287866">
    <property type="component" value="Unassembled WGS sequence"/>
</dbReference>
<feature type="domain" description="Luciferase" evidence="1">
    <location>
        <begin position="81"/>
        <end position="150"/>
    </location>
</feature>
<dbReference type="PANTHER" id="PTHR38695">
    <property type="entry name" value="AMINO ACID PERMEASE_ SLC12A DOMAIN-CONTAINING PROTEIN"/>
    <property type="match status" value="1"/>
</dbReference>
<evidence type="ECO:0000313" key="3">
    <source>
        <dbReference type="Proteomes" id="UP000287866"/>
    </source>
</evidence>
<accession>A0A8T6R4G6</accession>
<dbReference type="AlphaFoldDB" id="A0A8T6R4G6"/>
<dbReference type="InterPro" id="IPR048273">
    <property type="entry name" value="Luciferase"/>
</dbReference>
<dbReference type="Pfam" id="PF17648">
    <property type="entry name" value="Luciferase"/>
    <property type="match status" value="1"/>
</dbReference>
<protein>
    <submittedName>
        <fullName evidence="2">Phospholipase</fullName>
    </submittedName>
</protein>
<gene>
    <name evidence="2" type="ORF">EPD83_006400</name>
</gene>
<keyword evidence="3" id="KW-1185">Reference proteome</keyword>
<comment type="caution">
    <text evidence="2">The sequence shown here is derived from an EMBL/GenBank/DDBJ whole genome shotgun (WGS) entry which is preliminary data.</text>
</comment>